<evidence type="ECO:0000256" key="16">
    <source>
        <dbReference type="ARBA" id="ARBA00035717"/>
    </source>
</evidence>
<keyword evidence="15" id="KW-0234">DNA repair</keyword>
<evidence type="ECO:0000313" key="25">
    <source>
        <dbReference type="EMBL" id="MCO6047880.1"/>
    </source>
</evidence>
<dbReference type="PRINTS" id="PR00870">
    <property type="entry name" value="DNAPOLXBETA"/>
</dbReference>
<comment type="catalytic activity">
    <reaction evidence="19">
        <text>a 5'-end 2'-deoxyribose-2'-deoxyribonucleotide-DNA = (2E,4S)-4-hydroxypenten-2-al-5-phosphate + a 5'-end 5'-phospho-2'-deoxyribonucleoside-DNA + H(+)</text>
        <dbReference type="Rhea" id="RHEA:76255"/>
        <dbReference type="Rhea" id="RHEA-COMP:13180"/>
        <dbReference type="Rhea" id="RHEA-COMP:18657"/>
        <dbReference type="ChEBI" id="CHEBI:15378"/>
        <dbReference type="ChEBI" id="CHEBI:136412"/>
        <dbReference type="ChEBI" id="CHEBI:195194"/>
        <dbReference type="ChEBI" id="CHEBI:195195"/>
    </reaction>
</comment>
<keyword evidence="6" id="KW-0488">Methylation</keyword>
<keyword evidence="12" id="KW-0832">Ubl conjugation</keyword>
<evidence type="ECO:0000256" key="8">
    <source>
        <dbReference type="ARBA" id="ARBA00022679"/>
    </source>
</evidence>
<comment type="caution">
    <text evidence="25">The sequence shown here is derived from an EMBL/GenBank/DDBJ whole genome shotgun (WGS) entry which is preliminary data.</text>
</comment>
<evidence type="ECO:0000256" key="1">
    <source>
        <dbReference type="ARBA" id="ARBA00001946"/>
    </source>
</evidence>
<name>A0A9X2FF46_9BACT</name>
<dbReference type="SUPFAM" id="SSF47802">
    <property type="entry name" value="DNA polymerase beta, N-terminal domain-like"/>
    <property type="match status" value="1"/>
</dbReference>
<evidence type="ECO:0000256" key="5">
    <source>
        <dbReference type="ARBA" id="ARBA00020020"/>
    </source>
</evidence>
<dbReference type="Pfam" id="PF14520">
    <property type="entry name" value="HHH_5"/>
    <property type="match status" value="1"/>
</dbReference>
<dbReference type="PANTHER" id="PTHR36928:SF1">
    <property type="entry name" value="PHOSPHATASE YCDX-RELATED"/>
    <property type="match status" value="1"/>
</dbReference>
<evidence type="ECO:0000256" key="12">
    <source>
        <dbReference type="ARBA" id="ARBA00022843"/>
    </source>
</evidence>
<evidence type="ECO:0000259" key="23">
    <source>
        <dbReference type="SMART" id="SM00481"/>
    </source>
</evidence>
<evidence type="ECO:0000313" key="26">
    <source>
        <dbReference type="Proteomes" id="UP001155241"/>
    </source>
</evidence>
<comment type="catalytic activity">
    <reaction evidence="18">
        <text>2'-deoxyribonucleotide-(2'-deoxyribose 5'-phosphate)-2'-deoxyribonucleotide-DNA = a 3'-end 2'-deoxyribonucleotide-(2,3-dehydro-2,3-deoxyribose 5'-phosphate)-DNA + a 5'-end 5'-phospho-2'-deoxyribonucleoside-DNA + H(+)</text>
        <dbReference type="Rhea" id="RHEA:66592"/>
        <dbReference type="Rhea" id="RHEA-COMP:13180"/>
        <dbReference type="Rhea" id="RHEA-COMP:16897"/>
        <dbReference type="Rhea" id="RHEA-COMP:17067"/>
        <dbReference type="ChEBI" id="CHEBI:15378"/>
        <dbReference type="ChEBI" id="CHEBI:136412"/>
        <dbReference type="ChEBI" id="CHEBI:157695"/>
        <dbReference type="ChEBI" id="CHEBI:167181"/>
        <dbReference type="EC" id="4.2.99.18"/>
    </reaction>
</comment>
<keyword evidence="25" id="KW-0269">Exonuclease</keyword>
<dbReference type="GO" id="GO:0042578">
    <property type="term" value="F:phosphoric ester hydrolase activity"/>
    <property type="evidence" value="ECO:0007669"/>
    <property type="project" value="TreeGrafter"/>
</dbReference>
<dbReference type="SMART" id="SM00481">
    <property type="entry name" value="POLIIIAc"/>
    <property type="match status" value="1"/>
</dbReference>
<dbReference type="InterPro" id="IPR010996">
    <property type="entry name" value="HHH_MUS81"/>
</dbReference>
<reference evidence="25" key="1">
    <citation type="submission" date="2022-06" db="EMBL/GenBank/DDBJ databases">
        <title>Aeoliella straminimaris, a novel planctomycete from sediments.</title>
        <authorList>
            <person name="Vitorino I.R."/>
            <person name="Lage O.M."/>
        </authorList>
    </citation>
    <scope>NUCLEOTIDE SEQUENCE</scope>
    <source>
        <strain evidence="25">ICT_H6.2</strain>
    </source>
</reference>
<dbReference type="GO" id="GO:0140078">
    <property type="term" value="F:class I DNA-(apurinic or apyrimidinic site) endonuclease activity"/>
    <property type="evidence" value="ECO:0007669"/>
    <property type="project" value="UniProtKB-EC"/>
</dbReference>
<protein>
    <recommendedName>
        <fullName evidence="5">DNA polymerase beta</fullName>
        <ecNumber evidence="3">2.7.7.7</ecNumber>
        <ecNumber evidence="4">4.2.99.18</ecNumber>
    </recommendedName>
    <alternativeName>
        <fullName evidence="16">5'-deoxyribose-phosphate lyase</fullName>
    </alternativeName>
    <alternativeName>
        <fullName evidence="17">AP lyase</fullName>
    </alternativeName>
</protein>
<keyword evidence="26" id="KW-1185">Reference proteome</keyword>
<organism evidence="25 26">
    <name type="scientific">Aeoliella straminimaris</name>
    <dbReference type="NCBI Taxonomy" id="2954799"/>
    <lineage>
        <taxon>Bacteria</taxon>
        <taxon>Pseudomonadati</taxon>
        <taxon>Planctomycetota</taxon>
        <taxon>Planctomycetia</taxon>
        <taxon>Pirellulales</taxon>
        <taxon>Lacipirellulaceae</taxon>
        <taxon>Aeoliella</taxon>
    </lineage>
</organism>
<keyword evidence="10" id="KW-0235">DNA replication</keyword>
<comment type="catalytic activity">
    <reaction evidence="21">
        <text>DNA(n) + a 2'-deoxyribonucleoside 5'-triphosphate = DNA(n+1) + diphosphate</text>
        <dbReference type="Rhea" id="RHEA:22508"/>
        <dbReference type="Rhea" id="RHEA-COMP:17339"/>
        <dbReference type="Rhea" id="RHEA-COMP:17340"/>
        <dbReference type="ChEBI" id="CHEBI:33019"/>
        <dbReference type="ChEBI" id="CHEBI:61560"/>
        <dbReference type="ChEBI" id="CHEBI:173112"/>
        <dbReference type="EC" id="2.7.7.7"/>
    </reaction>
</comment>
<feature type="domain" description="Polymerase/histidinol phosphatase N-terminal" evidence="23">
    <location>
        <begin position="343"/>
        <end position="422"/>
    </location>
</feature>
<evidence type="ECO:0000256" key="20">
    <source>
        <dbReference type="ARBA" id="ARBA00045548"/>
    </source>
</evidence>
<dbReference type="InterPro" id="IPR037160">
    <property type="entry name" value="DNA_Pol_thumb_sf"/>
</dbReference>
<keyword evidence="7" id="KW-0237">DNA synthesis</keyword>
<dbReference type="InterPro" id="IPR027421">
    <property type="entry name" value="DNA_pol_lamdba_lyase_dom_sf"/>
</dbReference>
<keyword evidence="13" id="KW-0239">DNA-directed DNA polymerase</keyword>
<dbReference type="Pfam" id="PF14792">
    <property type="entry name" value="DNA_pol_B_palm"/>
    <property type="match status" value="1"/>
</dbReference>
<evidence type="ECO:0000256" key="4">
    <source>
        <dbReference type="ARBA" id="ARBA00012720"/>
    </source>
</evidence>
<dbReference type="PANTHER" id="PTHR36928">
    <property type="entry name" value="PHOSPHATASE YCDX-RELATED"/>
    <property type="match status" value="1"/>
</dbReference>
<dbReference type="InterPro" id="IPR022311">
    <property type="entry name" value="PolX-like"/>
</dbReference>
<dbReference type="InterPro" id="IPR002054">
    <property type="entry name" value="DNA-dir_DNA_pol_X"/>
</dbReference>
<accession>A0A9X2FF46</accession>
<dbReference type="AlphaFoldDB" id="A0A9X2FF46"/>
<feature type="domain" description="Helix-hairpin-helix DNA-binding motif class 1" evidence="22">
    <location>
        <begin position="52"/>
        <end position="71"/>
    </location>
</feature>
<evidence type="ECO:0000256" key="9">
    <source>
        <dbReference type="ARBA" id="ARBA00022695"/>
    </source>
</evidence>
<dbReference type="InterPro" id="IPR002008">
    <property type="entry name" value="DNA_pol_X_beta-like"/>
</dbReference>
<keyword evidence="25" id="KW-0540">Nuclease</keyword>
<dbReference type="InterPro" id="IPR003583">
    <property type="entry name" value="Hlx-hairpin-Hlx_DNA-bd_motif"/>
</dbReference>
<dbReference type="Gene3D" id="3.30.210.10">
    <property type="entry name" value="DNA polymerase, thumb domain"/>
    <property type="match status" value="1"/>
</dbReference>
<evidence type="ECO:0000256" key="7">
    <source>
        <dbReference type="ARBA" id="ARBA00022634"/>
    </source>
</evidence>
<dbReference type="InterPro" id="IPR047967">
    <property type="entry name" value="PolX_PHP"/>
</dbReference>
<dbReference type="PIRSF" id="PIRSF005047">
    <property type="entry name" value="UCP005047_YshC"/>
    <property type="match status" value="1"/>
</dbReference>
<keyword evidence="8" id="KW-0808">Transferase</keyword>
<proteinExistence type="predicted"/>
<evidence type="ECO:0000256" key="21">
    <source>
        <dbReference type="ARBA" id="ARBA00049244"/>
    </source>
</evidence>
<dbReference type="GO" id="GO:0003677">
    <property type="term" value="F:DNA binding"/>
    <property type="evidence" value="ECO:0007669"/>
    <property type="project" value="InterPro"/>
</dbReference>
<dbReference type="InterPro" id="IPR029398">
    <property type="entry name" value="PolB_thumb"/>
</dbReference>
<dbReference type="GO" id="GO:0006281">
    <property type="term" value="P:DNA repair"/>
    <property type="evidence" value="ECO:0007669"/>
    <property type="project" value="UniProtKB-KW"/>
</dbReference>
<dbReference type="Pfam" id="PF14716">
    <property type="entry name" value="HHH_8"/>
    <property type="match status" value="1"/>
</dbReference>
<dbReference type="Gene3D" id="3.20.20.140">
    <property type="entry name" value="Metal-dependent hydrolases"/>
    <property type="match status" value="1"/>
</dbReference>
<comment type="subcellular location">
    <subcellularLocation>
        <location evidence="2">Cytoplasm</location>
    </subcellularLocation>
</comment>
<dbReference type="Gene3D" id="1.10.150.110">
    <property type="entry name" value="DNA polymerase beta, N-terminal domain-like"/>
    <property type="match status" value="1"/>
</dbReference>
<dbReference type="CDD" id="cd07436">
    <property type="entry name" value="PHP_PolX"/>
    <property type="match status" value="1"/>
</dbReference>
<evidence type="ECO:0000259" key="24">
    <source>
        <dbReference type="SMART" id="SM00483"/>
    </source>
</evidence>
<dbReference type="SUPFAM" id="SSF81301">
    <property type="entry name" value="Nucleotidyltransferase"/>
    <property type="match status" value="1"/>
</dbReference>
<evidence type="ECO:0000256" key="11">
    <source>
        <dbReference type="ARBA" id="ARBA00022763"/>
    </source>
</evidence>
<dbReference type="InterPro" id="IPR004013">
    <property type="entry name" value="PHP_dom"/>
</dbReference>
<gene>
    <name evidence="25" type="primary">polX</name>
    <name evidence="25" type="ORF">NG895_28580</name>
</gene>
<evidence type="ECO:0000256" key="18">
    <source>
        <dbReference type="ARBA" id="ARBA00044632"/>
    </source>
</evidence>
<dbReference type="EC" id="2.7.7.7" evidence="3"/>
<evidence type="ECO:0000256" key="17">
    <source>
        <dbReference type="ARBA" id="ARBA00035726"/>
    </source>
</evidence>
<dbReference type="SUPFAM" id="SSF158702">
    <property type="entry name" value="Sec63 N-terminal domain-like"/>
    <property type="match status" value="1"/>
</dbReference>
<evidence type="ECO:0000256" key="10">
    <source>
        <dbReference type="ARBA" id="ARBA00022705"/>
    </source>
</evidence>
<feature type="domain" description="Helix-hairpin-helix DNA-binding motif class 1" evidence="22">
    <location>
        <begin position="92"/>
        <end position="111"/>
    </location>
</feature>
<dbReference type="InterPro" id="IPR003141">
    <property type="entry name" value="Pol/His_phosphatase_N"/>
</dbReference>
<dbReference type="SMART" id="SM00278">
    <property type="entry name" value="HhH1"/>
    <property type="match status" value="3"/>
</dbReference>
<dbReference type="InterPro" id="IPR028207">
    <property type="entry name" value="DNA_pol_B_palm_palm"/>
</dbReference>
<comment type="cofactor">
    <cofactor evidence="1">
        <name>Mg(2+)</name>
        <dbReference type="ChEBI" id="CHEBI:18420"/>
    </cofactor>
</comment>
<keyword evidence="14" id="KW-0915">Sodium</keyword>
<comment type="function">
    <text evidence="20">Repair polymerase that plays a key role in base-excision repair. During this process, the damaged base is excised by specific DNA glycosylases, the DNA backbone is nicked at the abasic site by an apurinic/apyrimidic (AP) endonuclease, and POLB removes 5'-deoxyribose-phosphate from the preincised AP site acting as a 5'-deoxyribose-phosphate lyase (5'-dRP lyase); through its DNA polymerase activity, it adds one nucleotide to the 3' end of the arising single-nucleotide gap. Conducts 'gap-filling' DNA synthesis in a stepwise distributive fashion rather than in a processive fashion as for other DNA polymerases. It is also able to cleave sugar-phosphate bonds 3' to an intact AP site, acting as an AP lyase.</text>
</comment>
<dbReference type="Pfam" id="PF02811">
    <property type="entry name" value="PHP"/>
    <property type="match status" value="1"/>
</dbReference>
<dbReference type="Gene3D" id="1.10.150.20">
    <property type="entry name" value="5' to 3' exonuclease, C-terminal subdomain"/>
    <property type="match status" value="1"/>
</dbReference>
<evidence type="ECO:0000256" key="19">
    <source>
        <dbReference type="ARBA" id="ARBA00044678"/>
    </source>
</evidence>
<dbReference type="CDD" id="cd00141">
    <property type="entry name" value="NT_POLXc"/>
    <property type="match status" value="1"/>
</dbReference>
<feature type="domain" description="DNA-directed DNA polymerase X" evidence="24">
    <location>
        <begin position="1"/>
        <end position="319"/>
    </location>
</feature>
<keyword evidence="25" id="KW-0378">Hydrolase</keyword>
<dbReference type="SMART" id="SM00483">
    <property type="entry name" value="POLXc"/>
    <property type="match status" value="1"/>
</dbReference>
<evidence type="ECO:0000256" key="14">
    <source>
        <dbReference type="ARBA" id="ARBA00023053"/>
    </source>
</evidence>
<dbReference type="GO" id="GO:0004527">
    <property type="term" value="F:exonuclease activity"/>
    <property type="evidence" value="ECO:0007669"/>
    <property type="project" value="UniProtKB-KW"/>
</dbReference>
<evidence type="ECO:0000256" key="3">
    <source>
        <dbReference type="ARBA" id="ARBA00012417"/>
    </source>
</evidence>
<sequence length="576" mass="64186">MENREIAAQFDKMADLLEFQGANPFRVRAYRNGSRRLQDLPDSIESLVTQGEDLTKLDGIGKDLAEKITQLVKTGTLQQLDELLEQVPESVLALLRIPGLGPKKAAVIYKELGIESLADLRTACQEHKVRELKGFGAKTEEGILAGIDLAERAGERIYWATADEVVQRLREYLSESKAVKQLEVAGSYRRGRETVGDLDFLVDATDTAAVMDHFGAFSDVTDTIARGDTKMSVRLASGLQVDLRVVPTKSFGAALQYFTGSKEHNVVLRGMAKDRGLKINEWGVFRVAEGEEDEYLAGKTEADVYKQMDLPCYPPELRENRGEFDYKKAKDIPKLIELDDLVGDLHMHTTASDGKQTIREMVAAAQERELRYIAITDHSKRVTMAGGLDSDRLRTQWDEVDRVNDELDDFLVLKGIECDILEKGGMDLPDDVLAEADWVIASVHYGQNQERQQITDRIIGALENPWVSVVAHPTGRLINKRERYAVDLEAVMQAAVENGKLLELNANPARLDLDDVHCSRAKQLGIPIVINSDAHSIGGLDVLRFGIKQARRAGLTAKDVANTRDWAKLKKLIRRG</sequence>
<dbReference type="InterPro" id="IPR016195">
    <property type="entry name" value="Pol/histidinol_Pase-like"/>
</dbReference>
<dbReference type="EC" id="4.2.99.18" evidence="4"/>
<dbReference type="InterPro" id="IPR043519">
    <property type="entry name" value="NT_sf"/>
</dbReference>
<keyword evidence="9" id="KW-0548">Nucleotidyltransferase</keyword>
<evidence type="ECO:0000256" key="2">
    <source>
        <dbReference type="ARBA" id="ARBA00004496"/>
    </source>
</evidence>
<dbReference type="RefSeq" id="WP_252855986.1">
    <property type="nucleotide sequence ID" value="NZ_JAMXLR010000092.1"/>
</dbReference>
<dbReference type="InterPro" id="IPR050243">
    <property type="entry name" value="PHP_phosphatase"/>
</dbReference>
<keyword evidence="11" id="KW-0227">DNA damage</keyword>
<dbReference type="EMBL" id="JAMXLR010000092">
    <property type="protein sequence ID" value="MCO6047880.1"/>
    <property type="molecule type" value="Genomic_DNA"/>
</dbReference>
<evidence type="ECO:0000259" key="22">
    <source>
        <dbReference type="SMART" id="SM00278"/>
    </source>
</evidence>
<dbReference type="GO" id="GO:0005829">
    <property type="term" value="C:cytosol"/>
    <property type="evidence" value="ECO:0007669"/>
    <property type="project" value="TreeGrafter"/>
</dbReference>
<feature type="domain" description="Helix-hairpin-helix DNA-binding motif class 1" evidence="22">
    <location>
        <begin position="127"/>
        <end position="146"/>
    </location>
</feature>
<dbReference type="Pfam" id="PF14791">
    <property type="entry name" value="DNA_pol_B_thumb"/>
    <property type="match status" value="1"/>
</dbReference>
<evidence type="ECO:0000256" key="15">
    <source>
        <dbReference type="ARBA" id="ARBA00023204"/>
    </source>
</evidence>
<evidence type="ECO:0000256" key="6">
    <source>
        <dbReference type="ARBA" id="ARBA00022481"/>
    </source>
</evidence>
<dbReference type="NCBIfam" id="NF006375">
    <property type="entry name" value="PRK08609.1"/>
    <property type="match status" value="1"/>
</dbReference>
<dbReference type="GO" id="GO:0003887">
    <property type="term" value="F:DNA-directed DNA polymerase activity"/>
    <property type="evidence" value="ECO:0007669"/>
    <property type="project" value="UniProtKB-KW"/>
</dbReference>
<dbReference type="Gene3D" id="3.30.460.10">
    <property type="entry name" value="Beta Polymerase, domain 2"/>
    <property type="match status" value="1"/>
</dbReference>
<dbReference type="GO" id="GO:0008270">
    <property type="term" value="F:zinc ion binding"/>
    <property type="evidence" value="ECO:0007669"/>
    <property type="project" value="TreeGrafter"/>
</dbReference>
<dbReference type="Proteomes" id="UP001155241">
    <property type="component" value="Unassembled WGS sequence"/>
</dbReference>
<dbReference type="SUPFAM" id="SSF89550">
    <property type="entry name" value="PHP domain-like"/>
    <property type="match status" value="1"/>
</dbReference>
<evidence type="ECO:0000256" key="13">
    <source>
        <dbReference type="ARBA" id="ARBA00022932"/>
    </source>
</evidence>